<feature type="compositionally biased region" description="Low complexity" evidence="1">
    <location>
        <begin position="56"/>
        <end position="69"/>
    </location>
</feature>
<evidence type="ECO:0000256" key="1">
    <source>
        <dbReference type="SAM" id="MobiDB-lite"/>
    </source>
</evidence>
<gene>
    <name evidence="2" type="ORF">AGERDE_LOCUS13060</name>
</gene>
<keyword evidence="3" id="KW-1185">Reference proteome</keyword>
<feature type="region of interest" description="Disordered" evidence="1">
    <location>
        <begin position="56"/>
        <end position="75"/>
    </location>
</feature>
<dbReference type="PANTHER" id="PTHR46461">
    <property type="entry name" value="KELCH DOMAIN-CONTAINING PROTEIN 3"/>
    <property type="match status" value="1"/>
</dbReference>
<dbReference type="InterPro" id="IPR052637">
    <property type="entry name" value="KLHDC3-like"/>
</dbReference>
<dbReference type="SUPFAM" id="SSF117281">
    <property type="entry name" value="Kelch motif"/>
    <property type="match status" value="1"/>
</dbReference>
<organism evidence="2 3">
    <name type="scientific">Ambispora gerdemannii</name>
    <dbReference type="NCBI Taxonomy" id="144530"/>
    <lineage>
        <taxon>Eukaryota</taxon>
        <taxon>Fungi</taxon>
        <taxon>Fungi incertae sedis</taxon>
        <taxon>Mucoromycota</taxon>
        <taxon>Glomeromycotina</taxon>
        <taxon>Glomeromycetes</taxon>
        <taxon>Archaeosporales</taxon>
        <taxon>Ambisporaceae</taxon>
        <taxon>Ambispora</taxon>
    </lineage>
</organism>
<evidence type="ECO:0000313" key="3">
    <source>
        <dbReference type="Proteomes" id="UP000789831"/>
    </source>
</evidence>
<dbReference type="InterPro" id="IPR015915">
    <property type="entry name" value="Kelch-typ_b-propeller"/>
</dbReference>
<comment type="caution">
    <text evidence="2">The sequence shown here is derived from an EMBL/GenBank/DDBJ whole genome shotgun (WGS) entry which is preliminary data.</text>
</comment>
<evidence type="ECO:0000313" key="2">
    <source>
        <dbReference type="EMBL" id="CAG8689801.1"/>
    </source>
</evidence>
<protein>
    <submittedName>
        <fullName evidence="2">13083_t:CDS:1</fullName>
    </submittedName>
</protein>
<dbReference type="GO" id="GO:0005737">
    <property type="term" value="C:cytoplasm"/>
    <property type="evidence" value="ECO:0007669"/>
    <property type="project" value="TreeGrafter"/>
</dbReference>
<feature type="non-terminal residue" evidence="2">
    <location>
        <position position="274"/>
    </location>
</feature>
<accession>A0A9N9EQ79</accession>
<dbReference type="GO" id="GO:0003682">
    <property type="term" value="F:chromatin binding"/>
    <property type="evidence" value="ECO:0007669"/>
    <property type="project" value="InterPro"/>
</dbReference>
<dbReference type="AlphaFoldDB" id="A0A9N9EQ79"/>
<sequence>FFVIDISSKPSKPSWNKLADSQMLVAHQVPQERTINAIVDSTGSIYVFGKFIQKSSPQPQTTTSQTQLSNIRSGEVEETFSEKNVSVKTHEKSIPIQSKQTFKSKALQQRASSSQQPISEMLKYNINTKNWTTVNIKVNDQSKLPASGFTATYLERFNSIIYIGGKSSDGNFIPMNQIWIYNISDGTLTPKNTDETIIVGRYGHSACLVENKIIVYGGLSTPPLDSSNALVILEINDGNYNWKTPNVTSNKPIAIPYYHTATIINNDTYMIVAF</sequence>
<dbReference type="Proteomes" id="UP000789831">
    <property type="component" value="Unassembled WGS sequence"/>
</dbReference>
<feature type="non-terminal residue" evidence="2">
    <location>
        <position position="1"/>
    </location>
</feature>
<dbReference type="Gene3D" id="2.120.10.80">
    <property type="entry name" value="Kelch-type beta propeller"/>
    <property type="match status" value="1"/>
</dbReference>
<reference evidence="2" key="1">
    <citation type="submission" date="2021-06" db="EMBL/GenBank/DDBJ databases">
        <authorList>
            <person name="Kallberg Y."/>
            <person name="Tangrot J."/>
            <person name="Rosling A."/>
        </authorList>
    </citation>
    <scope>NUCLEOTIDE SEQUENCE</scope>
    <source>
        <strain evidence="2">MT106</strain>
    </source>
</reference>
<proteinExistence type="predicted"/>
<name>A0A9N9EQ79_9GLOM</name>
<dbReference type="OrthoDB" id="432528at2759"/>
<dbReference type="EMBL" id="CAJVPL010013922">
    <property type="protein sequence ID" value="CAG8689801.1"/>
    <property type="molecule type" value="Genomic_DNA"/>
</dbReference>
<dbReference type="Pfam" id="PF24681">
    <property type="entry name" value="Kelch_KLHDC2_KLHL20_DRC7"/>
    <property type="match status" value="1"/>
</dbReference>
<dbReference type="PANTHER" id="PTHR46461:SF1">
    <property type="entry name" value="KELCH DOMAIN-CONTAINING PROTEIN 3"/>
    <property type="match status" value="1"/>
</dbReference>